<reference evidence="9 10" key="1">
    <citation type="submission" date="2015-10" db="EMBL/GenBank/DDBJ databases">
        <title>Draft genomes sequences of Candida glabrata isolates 1A, 1B, 2A, 2B, 3A and 3B.</title>
        <authorList>
            <person name="Haavelsrud O.E."/>
            <person name="Gaustad P."/>
        </authorList>
    </citation>
    <scope>NUCLEOTIDE SEQUENCE [LARGE SCALE GENOMIC DNA]</scope>
    <source>
        <strain evidence="9">910700640</strain>
    </source>
</reference>
<dbReference type="GO" id="GO:0044183">
    <property type="term" value="F:protein folding chaperone"/>
    <property type="evidence" value="ECO:0007669"/>
    <property type="project" value="EnsemblFungi"/>
</dbReference>
<dbReference type="VEuPathDB" id="FungiDB:GVI51_G04455"/>
<sequence>MIPEALRKQALIAYKHGLRATRVAFDGDNRVLLAARAEMRKGMENPDSSKTTQEQIQHLEEVATFLKRNLVQGQKIEGEEKYHLKIHKDIELGDNESIKQKTEFKARPFKKCSDN</sequence>
<dbReference type="GO" id="GO:0034551">
    <property type="term" value="P:mitochondrial respiratory chain complex III assembly"/>
    <property type="evidence" value="ECO:0007669"/>
    <property type="project" value="EnsemblFungi"/>
</dbReference>
<name>A0A0W0C6J9_CANGB</name>
<comment type="function">
    <text evidence="8">Assembly factor required for Rieske Fe-S protein RIP1 incorporation into the cytochrome b-c1 (CIII) complex. Functions as a chaperone, binding to this subunit within the mitochondrial matrix and stabilizing it prior to its translocation and insertion into the late CIII dimeric intermediate within the mitochondrial inner membrane. Modulates the mitochondrial matrix zinc pool.</text>
</comment>
<evidence type="ECO:0000256" key="7">
    <source>
        <dbReference type="ARBA" id="ARBA00023186"/>
    </source>
</evidence>
<evidence type="ECO:0000256" key="4">
    <source>
        <dbReference type="ARBA" id="ARBA00015108"/>
    </source>
</evidence>
<accession>A0A0W0C6J9</accession>
<dbReference type="CDD" id="cd20267">
    <property type="entry name" value="Complex1_LYR_LYRM7"/>
    <property type="match status" value="1"/>
</dbReference>
<evidence type="ECO:0000256" key="3">
    <source>
        <dbReference type="ARBA" id="ARBA00011589"/>
    </source>
</evidence>
<evidence type="ECO:0000313" key="9">
    <source>
        <dbReference type="EMBL" id="KTB07679.1"/>
    </source>
</evidence>
<dbReference type="VEuPathDB" id="FungiDB:B1J91_G04653g"/>
<keyword evidence="6" id="KW-0496">Mitochondrion</keyword>
<evidence type="ECO:0000256" key="1">
    <source>
        <dbReference type="ARBA" id="ARBA00004305"/>
    </source>
</evidence>
<dbReference type="Proteomes" id="UP000054886">
    <property type="component" value="Unassembled WGS sequence"/>
</dbReference>
<dbReference type="InterPro" id="IPR045298">
    <property type="entry name" value="Complex1_LYR_LYRM7"/>
</dbReference>
<dbReference type="GO" id="GO:0005759">
    <property type="term" value="C:mitochondrial matrix"/>
    <property type="evidence" value="ECO:0007669"/>
    <property type="project" value="UniProtKB-SubCell"/>
</dbReference>
<comment type="similarity">
    <text evidence="2">Belongs to the complex I LYR family. MZM1 subfamily.</text>
</comment>
<dbReference type="VEuPathDB" id="FungiDB:GWK60_G04433"/>
<dbReference type="PANTHER" id="PTHR46749:SF1">
    <property type="entry name" value="COMPLEX III ASSEMBLY FACTOR LYRM7"/>
    <property type="match status" value="1"/>
</dbReference>
<comment type="caution">
    <text evidence="9">The sequence shown here is derived from an EMBL/GenBank/DDBJ whole genome shotgun (WGS) entry which is preliminary data.</text>
</comment>
<gene>
    <name evidence="9" type="ORF">AO440_001674</name>
</gene>
<dbReference type="InterPro" id="IPR050435">
    <property type="entry name" value="MZM1/LYRM7"/>
</dbReference>
<comment type="subunit">
    <text evidence="3">Interacts with RIP1.</text>
</comment>
<evidence type="ECO:0000313" key="10">
    <source>
        <dbReference type="Proteomes" id="UP000054886"/>
    </source>
</evidence>
<keyword evidence="7" id="KW-0143">Chaperone</keyword>
<dbReference type="AlphaFoldDB" id="A0A0W0C6J9"/>
<comment type="subcellular location">
    <subcellularLocation>
        <location evidence="1">Mitochondrion matrix</location>
    </subcellularLocation>
</comment>
<dbReference type="EMBL" id="LLZZ01000107">
    <property type="protein sequence ID" value="KTB07679.1"/>
    <property type="molecule type" value="Genomic_DNA"/>
</dbReference>
<dbReference type="VEuPathDB" id="FungiDB:CAGL0G04653g"/>
<evidence type="ECO:0000256" key="8">
    <source>
        <dbReference type="ARBA" id="ARBA00025268"/>
    </source>
</evidence>
<proteinExistence type="inferred from homology"/>
<evidence type="ECO:0000256" key="6">
    <source>
        <dbReference type="ARBA" id="ARBA00023128"/>
    </source>
</evidence>
<dbReference type="PANTHER" id="PTHR46749">
    <property type="entry name" value="COMPLEX III ASSEMBLY FACTOR LYRM7"/>
    <property type="match status" value="1"/>
</dbReference>
<protein>
    <recommendedName>
        <fullName evidence="4">Mitochondrial zinc maintenance protein 1, mitochondrial</fullName>
    </recommendedName>
</protein>
<organism evidence="9 10">
    <name type="scientific">Candida glabrata</name>
    <name type="common">Yeast</name>
    <name type="synonym">Torulopsis glabrata</name>
    <dbReference type="NCBI Taxonomy" id="5478"/>
    <lineage>
        <taxon>Eukaryota</taxon>
        <taxon>Fungi</taxon>
        <taxon>Dikarya</taxon>
        <taxon>Ascomycota</taxon>
        <taxon>Saccharomycotina</taxon>
        <taxon>Saccharomycetes</taxon>
        <taxon>Saccharomycetales</taxon>
        <taxon>Saccharomycetaceae</taxon>
        <taxon>Nakaseomyces</taxon>
    </lineage>
</organism>
<evidence type="ECO:0000256" key="5">
    <source>
        <dbReference type="ARBA" id="ARBA00022946"/>
    </source>
</evidence>
<keyword evidence="5" id="KW-0809">Transit peptide</keyword>
<evidence type="ECO:0000256" key="2">
    <source>
        <dbReference type="ARBA" id="ARBA00009949"/>
    </source>
</evidence>